<dbReference type="AlphaFoldDB" id="A0A315WA07"/>
<sequence length="164" mass="17653">MESSCAFSMQLAYMPQDKWMMEDLEEMADRDVSMSFPPVMNSADLQVPSPVRATAGPELCSFVSDACAPFGSSSNYPSCSDHCPVSAAAHLHLLGESMSLIGSHLEETDKRVCMSGSLSLFLDSLLCALAPLMCLTTQIPELTSCTEHTLASTLENVAYMMPGL</sequence>
<evidence type="ECO:0000313" key="2">
    <source>
        <dbReference type="Proteomes" id="UP000250572"/>
    </source>
</evidence>
<dbReference type="Proteomes" id="UP000250572">
    <property type="component" value="Unassembled WGS sequence"/>
</dbReference>
<feature type="non-terminal residue" evidence="1">
    <location>
        <position position="164"/>
    </location>
</feature>
<evidence type="ECO:0000313" key="1">
    <source>
        <dbReference type="EMBL" id="PWA32661.1"/>
    </source>
</evidence>
<proteinExistence type="predicted"/>
<dbReference type="PANTHER" id="PTHR46584">
    <property type="entry name" value="HMG DOMAIN-CONTAINING PROTEIN 4"/>
    <property type="match status" value="1"/>
</dbReference>
<comment type="caution">
    <text evidence="1">The sequence shown here is derived from an EMBL/GenBank/DDBJ whole genome shotgun (WGS) entry which is preliminary data.</text>
</comment>
<gene>
    <name evidence="1" type="ORF">CCH79_00012450</name>
</gene>
<protein>
    <submittedName>
        <fullName evidence="1">Uncharacterized protein</fullName>
    </submittedName>
</protein>
<dbReference type="InterPro" id="IPR042477">
    <property type="entry name" value="HMGXB4"/>
</dbReference>
<dbReference type="PANTHER" id="PTHR46584:SF1">
    <property type="entry name" value="HMG DOMAIN-CONTAINING PROTEIN 4"/>
    <property type="match status" value="1"/>
</dbReference>
<name>A0A315WA07_GAMAF</name>
<dbReference type="EMBL" id="NHOQ01000158">
    <property type="protein sequence ID" value="PWA32661.1"/>
    <property type="molecule type" value="Genomic_DNA"/>
</dbReference>
<organism evidence="1 2">
    <name type="scientific">Gambusia affinis</name>
    <name type="common">Western mosquitofish</name>
    <name type="synonym">Heterandria affinis</name>
    <dbReference type="NCBI Taxonomy" id="33528"/>
    <lineage>
        <taxon>Eukaryota</taxon>
        <taxon>Metazoa</taxon>
        <taxon>Chordata</taxon>
        <taxon>Craniata</taxon>
        <taxon>Vertebrata</taxon>
        <taxon>Euteleostomi</taxon>
        <taxon>Actinopterygii</taxon>
        <taxon>Neopterygii</taxon>
        <taxon>Teleostei</taxon>
        <taxon>Neoteleostei</taxon>
        <taxon>Acanthomorphata</taxon>
        <taxon>Ovalentaria</taxon>
        <taxon>Atherinomorphae</taxon>
        <taxon>Cyprinodontiformes</taxon>
        <taxon>Poeciliidae</taxon>
        <taxon>Poeciliinae</taxon>
        <taxon>Gambusia</taxon>
    </lineage>
</organism>
<accession>A0A315WA07</accession>
<reference evidence="1 2" key="1">
    <citation type="journal article" date="2018" name="G3 (Bethesda)">
        <title>A High-Quality Reference Genome for the Invasive Mosquitofish Gambusia affinis Using a Chicago Library.</title>
        <authorList>
            <person name="Hoffberg S.L."/>
            <person name="Troendle N.J."/>
            <person name="Glenn T.C."/>
            <person name="Mahmud O."/>
            <person name="Louha S."/>
            <person name="Chalopin D."/>
            <person name="Bennetzen J.L."/>
            <person name="Mauricio R."/>
        </authorList>
    </citation>
    <scope>NUCLEOTIDE SEQUENCE [LARGE SCALE GENOMIC DNA]</scope>
    <source>
        <strain evidence="1">NE01/NJP1002.9</strain>
        <tissue evidence="1">Muscle</tissue>
    </source>
</reference>
<keyword evidence="2" id="KW-1185">Reference proteome</keyword>